<feature type="domain" description="KH type-2" evidence="10">
    <location>
        <begin position="39"/>
        <end position="107"/>
    </location>
</feature>
<evidence type="ECO:0000256" key="4">
    <source>
        <dbReference type="ARBA" id="ARBA00022980"/>
    </source>
</evidence>
<comment type="caution">
    <text evidence="11">The sequence shown here is derived from an EMBL/GenBank/DDBJ whole genome shotgun (WGS) entry which is preliminary data.</text>
</comment>
<dbReference type="HAMAP" id="MF_01309_B">
    <property type="entry name" value="Ribosomal_uS3_B"/>
    <property type="match status" value="1"/>
</dbReference>
<dbReference type="CDD" id="cd02412">
    <property type="entry name" value="KH-II_30S_S3"/>
    <property type="match status" value="1"/>
</dbReference>
<evidence type="ECO:0000256" key="7">
    <source>
        <dbReference type="ARBA" id="ARBA00035257"/>
    </source>
</evidence>
<dbReference type="Gene3D" id="3.30.300.20">
    <property type="match status" value="1"/>
</dbReference>
<evidence type="ECO:0000256" key="3">
    <source>
        <dbReference type="ARBA" id="ARBA00022884"/>
    </source>
</evidence>
<dbReference type="SMART" id="SM00322">
    <property type="entry name" value="KH"/>
    <property type="match status" value="1"/>
</dbReference>
<name>A0A2G9YHE3_9BACT</name>
<dbReference type="PROSITE" id="PS50084">
    <property type="entry name" value="KH_TYPE_1"/>
    <property type="match status" value="1"/>
</dbReference>
<evidence type="ECO:0000256" key="1">
    <source>
        <dbReference type="ARBA" id="ARBA00010761"/>
    </source>
</evidence>
<evidence type="ECO:0000256" key="8">
    <source>
        <dbReference type="HAMAP-Rule" id="MF_01309"/>
    </source>
</evidence>
<dbReference type="GO" id="GO:0003735">
    <property type="term" value="F:structural constituent of ribosome"/>
    <property type="evidence" value="ECO:0007669"/>
    <property type="project" value="InterPro"/>
</dbReference>
<keyword evidence="5 8" id="KW-0687">Ribonucleoprotein</keyword>
<dbReference type="PANTHER" id="PTHR11760:SF19">
    <property type="entry name" value="SMALL RIBOSOMAL SUBUNIT PROTEIN US3C"/>
    <property type="match status" value="1"/>
</dbReference>
<dbReference type="InterPro" id="IPR057258">
    <property type="entry name" value="Ribosomal_uS3"/>
</dbReference>
<dbReference type="Pfam" id="PF00189">
    <property type="entry name" value="Ribosomal_S3_C"/>
    <property type="match status" value="1"/>
</dbReference>
<dbReference type="PANTHER" id="PTHR11760">
    <property type="entry name" value="30S/40S RIBOSOMAL PROTEIN S3"/>
    <property type="match status" value="1"/>
</dbReference>
<dbReference type="GO" id="GO:0022627">
    <property type="term" value="C:cytosolic small ribosomal subunit"/>
    <property type="evidence" value="ECO:0007669"/>
    <property type="project" value="TreeGrafter"/>
</dbReference>
<comment type="similarity">
    <text evidence="1 8 9">Belongs to the universal ribosomal protein uS3 family.</text>
</comment>
<comment type="function">
    <text evidence="6 8">Binds the lower part of the 30S subunit head. Binds mRNA in the 70S ribosome, positioning it for translation.</text>
</comment>
<evidence type="ECO:0000256" key="9">
    <source>
        <dbReference type="RuleBase" id="RU003624"/>
    </source>
</evidence>
<protein>
    <recommendedName>
        <fullName evidence="7 8">Small ribosomal subunit protein uS3</fullName>
    </recommendedName>
</protein>
<dbReference type="NCBIfam" id="TIGR01009">
    <property type="entry name" value="rpsC_bact"/>
    <property type="match status" value="1"/>
</dbReference>
<evidence type="ECO:0000256" key="5">
    <source>
        <dbReference type="ARBA" id="ARBA00023274"/>
    </source>
</evidence>
<dbReference type="PROSITE" id="PS00548">
    <property type="entry name" value="RIBOSOMAL_S3"/>
    <property type="match status" value="1"/>
</dbReference>
<dbReference type="EMBL" id="PCRK01000182">
    <property type="protein sequence ID" value="PIP18657.1"/>
    <property type="molecule type" value="Genomic_DNA"/>
</dbReference>
<dbReference type="InterPro" id="IPR015946">
    <property type="entry name" value="KH_dom-like_a/b"/>
</dbReference>
<organism evidence="11 12">
    <name type="scientific">Candidatus Sherwoodlollariibacterium unditelluris</name>
    <dbReference type="NCBI Taxonomy" id="1974757"/>
    <lineage>
        <taxon>Bacteria</taxon>
        <taxon>Pseudomonadati</taxon>
        <taxon>Candidatus Omnitrophota</taxon>
        <taxon>Candidatus Sherwoodlollariibacterium</taxon>
    </lineage>
</organism>
<proteinExistence type="inferred from homology"/>
<dbReference type="Pfam" id="PF07650">
    <property type="entry name" value="KH_2"/>
    <property type="match status" value="1"/>
</dbReference>
<dbReference type="Gene3D" id="3.30.1140.32">
    <property type="entry name" value="Ribosomal protein S3, C-terminal domain"/>
    <property type="match status" value="1"/>
</dbReference>
<comment type="subunit">
    <text evidence="8">Part of the 30S ribosomal subunit. Forms a tight complex with proteins S10 and S14.</text>
</comment>
<keyword evidence="3 8" id="KW-0694">RNA-binding</keyword>
<keyword evidence="2 8" id="KW-0699">rRNA-binding</keyword>
<evidence type="ECO:0000256" key="2">
    <source>
        <dbReference type="ARBA" id="ARBA00022730"/>
    </source>
</evidence>
<evidence type="ECO:0000313" key="12">
    <source>
        <dbReference type="Proteomes" id="UP000231292"/>
    </source>
</evidence>
<dbReference type="SUPFAM" id="SSF54814">
    <property type="entry name" value="Prokaryotic type KH domain (KH-domain type II)"/>
    <property type="match status" value="1"/>
</dbReference>
<keyword evidence="4 8" id="KW-0689">Ribosomal protein</keyword>
<dbReference type="InterPro" id="IPR001351">
    <property type="entry name" value="Ribosomal_uS3_C"/>
</dbReference>
<dbReference type="GO" id="GO:0006412">
    <property type="term" value="P:translation"/>
    <property type="evidence" value="ECO:0007669"/>
    <property type="project" value="UniProtKB-UniRule"/>
</dbReference>
<evidence type="ECO:0000259" key="10">
    <source>
        <dbReference type="PROSITE" id="PS50823"/>
    </source>
</evidence>
<dbReference type="InterPro" id="IPR005704">
    <property type="entry name" value="Ribosomal_uS3_bac-typ"/>
</dbReference>
<dbReference type="SUPFAM" id="SSF54821">
    <property type="entry name" value="Ribosomal protein S3 C-terminal domain"/>
    <property type="match status" value="1"/>
</dbReference>
<dbReference type="InterPro" id="IPR004087">
    <property type="entry name" value="KH_dom"/>
</dbReference>
<sequence length="232" mass="26567">MGQKVSPLVLRLGFIRNWNSRWFASRADYPKFIHQDYNIRKFIKERFKQAAVSKIVIERLSEKIKIRIFSARPGIIIGRHGADIERLREDLNSMVKQEIAIDIEEIKNPAWDAQLVAENIAFQQEKRVAFRRAVKRAMEQSINSGVKGIRVCCAGRLNGAELSRTEMYKTGKVPLQTFRADIDYGFAEALTTYGLIGVKVWIYKGDILGKKEAREGVVEEDKTALPLRPDTK</sequence>
<dbReference type="InterPro" id="IPR036419">
    <property type="entry name" value="Ribosomal_S3_C_sf"/>
</dbReference>
<evidence type="ECO:0000256" key="6">
    <source>
        <dbReference type="ARBA" id="ARBA00024998"/>
    </source>
</evidence>
<dbReference type="FunFam" id="3.30.300.20:FF:000001">
    <property type="entry name" value="30S ribosomal protein S3"/>
    <property type="match status" value="1"/>
</dbReference>
<dbReference type="InterPro" id="IPR004044">
    <property type="entry name" value="KH_dom_type_2"/>
</dbReference>
<dbReference type="AlphaFoldDB" id="A0A2G9YHE3"/>
<evidence type="ECO:0000313" key="11">
    <source>
        <dbReference type="EMBL" id="PIP18657.1"/>
    </source>
</evidence>
<dbReference type="PROSITE" id="PS50823">
    <property type="entry name" value="KH_TYPE_2"/>
    <property type="match status" value="1"/>
</dbReference>
<dbReference type="GO" id="GO:0019843">
    <property type="term" value="F:rRNA binding"/>
    <property type="evidence" value="ECO:0007669"/>
    <property type="project" value="UniProtKB-UniRule"/>
</dbReference>
<gene>
    <name evidence="8" type="primary">rpsC</name>
    <name evidence="11" type="ORF">COX41_07100</name>
</gene>
<accession>A0A2G9YHE3</accession>
<dbReference type="Proteomes" id="UP000231292">
    <property type="component" value="Unassembled WGS sequence"/>
</dbReference>
<dbReference type="InterPro" id="IPR018280">
    <property type="entry name" value="Ribosomal_uS3_CS"/>
</dbReference>
<dbReference type="GO" id="GO:0003729">
    <property type="term" value="F:mRNA binding"/>
    <property type="evidence" value="ECO:0007669"/>
    <property type="project" value="UniProtKB-UniRule"/>
</dbReference>
<dbReference type="InterPro" id="IPR009019">
    <property type="entry name" value="KH_sf_prok-type"/>
</dbReference>
<reference evidence="11 12" key="1">
    <citation type="submission" date="2017-09" db="EMBL/GenBank/DDBJ databases">
        <title>Depth-based differentiation of microbial function through sediment-hosted aquifers and enrichment of novel symbionts in the deep terrestrial subsurface.</title>
        <authorList>
            <person name="Probst A.J."/>
            <person name="Ladd B."/>
            <person name="Jarett J.K."/>
            <person name="Geller-Mcgrath D.E."/>
            <person name="Sieber C.M."/>
            <person name="Emerson J.B."/>
            <person name="Anantharaman K."/>
            <person name="Thomas B.C."/>
            <person name="Malmstrom R."/>
            <person name="Stieglmeier M."/>
            <person name="Klingl A."/>
            <person name="Woyke T."/>
            <person name="Ryan C.M."/>
            <person name="Banfield J.F."/>
        </authorList>
    </citation>
    <scope>NUCLEOTIDE SEQUENCE [LARGE SCALE GENOMIC DNA]</scope>
    <source>
        <strain evidence="11">CG23_combo_of_CG06-09_8_20_14_all_41_10</strain>
    </source>
</reference>